<dbReference type="GeneID" id="93075058"/>
<dbReference type="GO" id="GO:0008610">
    <property type="term" value="P:lipid biosynthetic process"/>
    <property type="evidence" value="ECO:0007669"/>
    <property type="project" value="TreeGrafter"/>
</dbReference>
<accession>A0A0H3J707</accession>
<organism evidence="3 6">
    <name type="scientific">Clostridium pasteurianum DSM 525 = ATCC 6013</name>
    <dbReference type="NCBI Taxonomy" id="1262449"/>
    <lineage>
        <taxon>Bacteria</taxon>
        <taxon>Bacillati</taxon>
        <taxon>Bacillota</taxon>
        <taxon>Clostridia</taxon>
        <taxon>Eubacteriales</taxon>
        <taxon>Clostridiaceae</taxon>
        <taxon>Clostridium</taxon>
    </lineage>
</organism>
<proteinExistence type="inferred from homology"/>
<feature type="domain" description="Thioesterase" evidence="2">
    <location>
        <begin position="5"/>
        <end position="228"/>
    </location>
</feature>
<dbReference type="AlphaFoldDB" id="A0A0H3J707"/>
<dbReference type="Proteomes" id="UP000028042">
    <property type="component" value="Unassembled WGS sequence"/>
</dbReference>
<evidence type="ECO:0000313" key="4">
    <source>
        <dbReference type="EMBL" id="KRU11002.1"/>
    </source>
</evidence>
<reference evidence="4" key="2">
    <citation type="submission" date="2015-10" db="EMBL/GenBank/DDBJ databases">
        <title>Improved Draft Genome Sequence of Clostridium pasteurianum Strain ATCC 6013 (DSM 525) Using a Hybrid Next-Generation Sequencing Approach.</title>
        <authorList>
            <person name="Pyne M.E."/>
            <person name="Utturkar S.M."/>
            <person name="Brown S.D."/>
            <person name="Moo-Young M."/>
            <person name="Chung D.A."/>
            <person name="Chou P.C."/>
        </authorList>
    </citation>
    <scope>NUCLEOTIDE SEQUENCE</scope>
    <source>
        <strain evidence="4">ATCC 6013</strain>
    </source>
</reference>
<dbReference type="EC" id="3.1.2.14" evidence="4"/>
<dbReference type="KEGG" id="cpat:CLPA_c29360"/>
<dbReference type="Proteomes" id="UP000030905">
    <property type="component" value="Chromosome"/>
</dbReference>
<dbReference type="eggNOG" id="COG3208">
    <property type="taxonomic scope" value="Bacteria"/>
</dbReference>
<keyword evidence="3" id="KW-0560">Oxidoreductase</keyword>
<comment type="similarity">
    <text evidence="1">Belongs to the thioesterase family.</text>
</comment>
<dbReference type="Gene3D" id="3.40.50.1820">
    <property type="entry name" value="alpha/beta hydrolase"/>
    <property type="match status" value="1"/>
</dbReference>
<dbReference type="SUPFAM" id="SSF53474">
    <property type="entry name" value="alpha/beta-Hydrolases"/>
    <property type="match status" value="1"/>
</dbReference>
<dbReference type="GO" id="GO:0016297">
    <property type="term" value="F:fatty acyl-[ACP] hydrolase activity"/>
    <property type="evidence" value="ECO:0007669"/>
    <property type="project" value="UniProtKB-EC"/>
</dbReference>
<reference evidence="3 6" key="1">
    <citation type="journal article" date="2015" name="Genome Announc.">
        <title>Complete Genome Sequence of the Nitrogen-Fixing and Solvent-Producing Clostridium pasteurianum DSM 525.</title>
        <authorList>
            <person name="Poehlein A."/>
            <person name="Grosse-Honebrink A."/>
            <person name="Zhang Y."/>
            <person name="Minton N.P."/>
            <person name="Daniel R."/>
        </authorList>
    </citation>
    <scope>NUCLEOTIDE SEQUENCE [LARGE SCALE GENOMIC DNA]</scope>
    <source>
        <strain evidence="3">DSM 525</strain>
        <strain evidence="6">DSM 525 / ATCC 6013</strain>
    </source>
</reference>
<dbReference type="PANTHER" id="PTHR11487">
    <property type="entry name" value="THIOESTERASE"/>
    <property type="match status" value="1"/>
</dbReference>
<evidence type="ECO:0000256" key="1">
    <source>
        <dbReference type="ARBA" id="ARBA00007169"/>
    </source>
</evidence>
<evidence type="ECO:0000313" key="5">
    <source>
        <dbReference type="Proteomes" id="UP000028042"/>
    </source>
</evidence>
<gene>
    <name evidence="3" type="primary">lgrE</name>
    <name evidence="3" type="ORF">CLPA_c29360</name>
    <name evidence="4" type="ORF">CP6013_00249</name>
</gene>
<dbReference type="EC" id="1.1.-.-" evidence="3"/>
<dbReference type="KEGG" id="cpae:CPAST_c29360"/>
<reference evidence="4 5" key="3">
    <citation type="journal article" name="Genome Announc.">
        <title>Improved Draft Genome Sequence of Clostridium pasteurianum Strain ATCC 6013 (DSM 525) Using a Hybrid Next-Generation Sequencing Approach.</title>
        <authorList>
            <person name="Pyne M.E."/>
            <person name="Utturkar S."/>
            <person name="Brown S.D."/>
            <person name="Moo-Young M."/>
            <person name="Chung D.A."/>
            <person name="Chou C.P."/>
        </authorList>
    </citation>
    <scope>NUCLEOTIDE SEQUENCE [LARGE SCALE GENOMIC DNA]</scope>
    <source>
        <strain evidence="4 5">ATCC 6013</strain>
    </source>
</reference>
<dbReference type="GO" id="GO:0016491">
    <property type="term" value="F:oxidoreductase activity"/>
    <property type="evidence" value="ECO:0007669"/>
    <property type="project" value="UniProtKB-KW"/>
</dbReference>
<dbReference type="Pfam" id="PF00975">
    <property type="entry name" value="Thioesterase"/>
    <property type="match status" value="1"/>
</dbReference>
<keyword evidence="6" id="KW-1185">Reference proteome</keyword>
<dbReference type="EMBL" id="JPGY02000001">
    <property type="protein sequence ID" value="KRU11002.1"/>
    <property type="molecule type" value="Genomic_DNA"/>
</dbReference>
<dbReference type="EMBL" id="CP009268">
    <property type="protein sequence ID" value="AJA52990.1"/>
    <property type="molecule type" value="Genomic_DNA"/>
</dbReference>
<evidence type="ECO:0000259" key="2">
    <source>
        <dbReference type="Pfam" id="PF00975"/>
    </source>
</evidence>
<evidence type="ECO:0000313" key="3">
    <source>
        <dbReference type="EMBL" id="AJA52990.1"/>
    </source>
</evidence>
<dbReference type="PANTHER" id="PTHR11487:SF0">
    <property type="entry name" value="S-ACYL FATTY ACID SYNTHASE THIOESTERASE, MEDIUM CHAIN"/>
    <property type="match status" value="1"/>
</dbReference>
<dbReference type="InterPro" id="IPR029058">
    <property type="entry name" value="AB_hydrolase_fold"/>
</dbReference>
<sequence>MSKIKLFCIPHAGGSAAAYSKWQNYIDPAIEVCPVELAGRGRRFNEGCYKDISEAVEDIYNIIKEDLNQEYAFLGHSMGSLIAYELTRYIIKLKGRTPEHIFFSGRKAPDVLYENNSIHKLSDEKLKNKSLEFSGTPREVLRNEYMCRAFLKVLRQDFKICETYTYKNEKLKLNCNISILNGDKDNININHIALWKKHTSRSCHIYSFKGGHFYIEDNMERIASIINSTLLQSIN</sequence>
<dbReference type="RefSeq" id="WP_003443260.1">
    <property type="nucleotide sequence ID" value="NZ_ANZB01000003.1"/>
</dbReference>
<evidence type="ECO:0000313" key="6">
    <source>
        <dbReference type="Proteomes" id="UP000030905"/>
    </source>
</evidence>
<keyword evidence="4" id="KW-0378">Hydrolase</keyword>
<dbReference type="InterPro" id="IPR001031">
    <property type="entry name" value="Thioesterase"/>
</dbReference>
<dbReference type="InterPro" id="IPR012223">
    <property type="entry name" value="TEII"/>
</dbReference>
<protein>
    <submittedName>
        <fullName evidence="3">Linear gramicidin dehydrogenase LgrE</fullName>
        <ecNumber evidence="3">1.1.-.-</ecNumber>
    </submittedName>
    <submittedName>
        <fullName evidence="4">Oleoyl-(Acyl-carrier-protein) hydrolase</fullName>
        <ecNumber evidence="4">3.1.2.14</ecNumber>
    </submittedName>
</protein>
<name>A0A0H3J707_CLOPA</name>
<dbReference type="PATRIC" id="fig|1262449.3.peg.1383"/>